<dbReference type="EMBL" id="BSUK01000001">
    <property type="protein sequence ID" value="GMA24595.1"/>
    <property type="molecule type" value="Genomic_DNA"/>
</dbReference>
<proteinExistence type="predicted"/>
<organism evidence="1 2">
    <name type="scientific">Luteimicrobium album</name>
    <dbReference type="NCBI Taxonomy" id="1054550"/>
    <lineage>
        <taxon>Bacteria</taxon>
        <taxon>Bacillati</taxon>
        <taxon>Actinomycetota</taxon>
        <taxon>Actinomycetes</taxon>
        <taxon>Micrococcales</taxon>
        <taxon>Luteimicrobium</taxon>
    </lineage>
</organism>
<evidence type="ECO:0000313" key="1">
    <source>
        <dbReference type="EMBL" id="GMA24595.1"/>
    </source>
</evidence>
<reference evidence="2" key="1">
    <citation type="journal article" date="2019" name="Int. J. Syst. Evol. Microbiol.">
        <title>The Global Catalogue of Microorganisms (GCM) 10K type strain sequencing project: providing services to taxonomists for standard genome sequencing and annotation.</title>
        <authorList>
            <consortium name="The Broad Institute Genomics Platform"/>
            <consortium name="The Broad Institute Genome Sequencing Center for Infectious Disease"/>
            <person name="Wu L."/>
            <person name="Ma J."/>
        </authorList>
    </citation>
    <scope>NUCLEOTIDE SEQUENCE [LARGE SCALE GENOMIC DNA]</scope>
    <source>
        <strain evidence="2">NBRC 106348</strain>
    </source>
</reference>
<dbReference type="RefSeq" id="WP_284293354.1">
    <property type="nucleotide sequence ID" value="NZ_BSUK01000001.1"/>
</dbReference>
<comment type="caution">
    <text evidence="1">The sequence shown here is derived from an EMBL/GenBank/DDBJ whole genome shotgun (WGS) entry which is preliminary data.</text>
</comment>
<sequence>MAGSDATRTAYTLSCQDDAGKEQYRATQVQWTVPDAPGGPVLVVDRWAFEGLDTRLAEATWGE</sequence>
<accession>A0ABQ6I1G9</accession>
<dbReference type="Proteomes" id="UP001157091">
    <property type="component" value="Unassembled WGS sequence"/>
</dbReference>
<evidence type="ECO:0000313" key="2">
    <source>
        <dbReference type="Proteomes" id="UP001157091"/>
    </source>
</evidence>
<protein>
    <submittedName>
        <fullName evidence="1">Uncharacterized protein</fullName>
    </submittedName>
</protein>
<keyword evidence="2" id="KW-1185">Reference proteome</keyword>
<gene>
    <name evidence="1" type="ORF">GCM10025864_23540</name>
</gene>
<name>A0ABQ6I1G9_9MICO</name>